<evidence type="ECO:0000256" key="1">
    <source>
        <dbReference type="SAM" id="MobiDB-lite"/>
    </source>
</evidence>
<organism evidence="2 3">
    <name type="scientific">Streptomyces atratus</name>
    <dbReference type="NCBI Taxonomy" id="1893"/>
    <lineage>
        <taxon>Bacteria</taxon>
        <taxon>Bacillati</taxon>
        <taxon>Actinomycetota</taxon>
        <taxon>Actinomycetes</taxon>
        <taxon>Kitasatosporales</taxon>
        <taxon>Streptomycetaceae</taxon>
        <taxon>Streptomyces</taxon>
    </lineage>
</organism>
<evidence type="ECO:0000313" key="2">
    <source>
        <dbReference type="EMBL" id="SFX55624.1"/>
    </source>
</evidence>
<dbReference type="PANTHER" id="PTHR42716:SF1">
    <property type="entry name" value="SLL0471 PROTEIN"/>
    <property type="match status" value="1"/>
</dbReference>
<dbReference type="OrthoDB" id="615715at2"/>
<name>A0A1K1Y192_STRAR</name>
<dbReference type="SUPFAM" id="SSF51905">
    <property type="entry name" value="FAD/NAD(P)-binding domain"/>
    <property type="match status" value="1"/>
</dbReference>
<gene>
    <name evidence="2" type="ORF">SAMN02787144_100448</name>
</gene>
<dbReference type="InterPro" id="IPR036188">
    <property type="entry name" value="FAD/NAD-bd_sf"/>
</dbReference>
<dbReference type="PANTHER" id="PTHR42716">
    <property type="entry name" value="L-ASPARTATE OXIDASE"/>
    <property type="match status" value="1"/>
</dbReference>
<dbReference type="Gene3D" id="3.50.50.60">
    <property type="entry name" value="FAD/NAD(P)-binding domain"/>
    <property type="match status" value="1"/>
</dbReference>
<dbReference type="AlphaFoldDB" id="A0A1K1Y192"/>
<feature type="region of interest" description="Disordered" evidence="1">
    <location>
        <begin position="192"/>
        <end position="211"/>
    </location>
</feature>
<dbReference type="InterPro" id="IPR005288">
    <property type="entry name" value="NadB"/>
</dbReference>
<dbReference type="GO" id="GO:0009435">
    <property type="term" value="P:NAD+ biosynthetic process"/>
    <property type="evidence" value="ECO:0007669"/>
    <property type="project" value="InterPro"/>
</dbReference>
<dbReference type="STRING" id="1893.SAMN02787144_100448"/>
<dbReference type="EMBL" id="FPJO01000004">
    <property type="protein sequence ID" value="SFX55624.1"/>
    <property type="molecule type" value="Genomic_DNA"/>
</dbReference>
<sequence length="544" mass="58519">MFAAPTPRTRELGTDVLVVGAGLGGLATALTAARFGHRVVLTEATDWPGGLFTAQAVPLADGHRIELDPVSPGYRDLRERIRDFYRRNYPLCPEPFADPLLDPGLSTTGHLSHEPRAALAVVQELLTPHLASGRLTLLLGHRPVAALTDGDRVTAVTLETADGEPLTVSAPYVVDATDLGELLGLAGVEHVTGAESREETGEPHAPAAADPLDQQPVSWVFALDHRPGEDHTVDRPAGYDRWSEAFSWDTAEPGGGPARSVPLFLHEPDDVPHWAAPPNDRWHQLRALARSRYLPGTFDSDITLVDWEQTAYARLPLTGSGEEVRARAEREAREQALSFLYWMQTSAPRHDGGQGYPELRLRPDATGTDDGFAKAVHVRESRRIRAEFTLLEHHLTVAARAGAPGAETFTDSVGTLRSRITLHPGTGGGAGLDLECLPFQLPLGALLPVRVENLLPAGRNIGATHLSAPALGGHAGQWSIGEAVGALVSYCLEHRLPPRAVRGSKQRLASFQDRLSTSLGLALDWPDRLRTGPVTSAGALYATL</sequence>
<dbReference type="GO" id="GO:0008734">
    <property type="term" value="F:L-aspartate oxidase activity"/>
    <property type="evidence" value="ECO:0007669"/>
    <property type="project" value="InterPro"/>
</dbReference>
<proteinExistence type="predicted"/>
<dbReference type="Proteomes" id="UP000181909">
    <property type="component" value="Unassembled WGS sequence"/>
</dbReference>
<protein>
    <submittedName>
        <fullName evidence="2">FAD dependent oxidoreductase</fullName>
    </submittedName>
</protein>
<dbReference type="Pfam" id="PF12831">
    <property type="entry name" value="FAD_oxidored"/>
    <property type="match status" value="1"/>
</dbReference>
<reference evidence="2 3" key="1">
    <citation type="submission" date="2016-11" db="EMBL/GenBank/DDBJ databases">
        <authorList>
            <person name="Jaros S."/>
            <person name="Januszkiewicz K."/>
            <person name="Wedrychowicz H."/>
        </authorList>
    </citation>
    <scope>NUCLEOTIDE SEQUENCE [LARGE SCALE GENOMIC DNA]</scope>
    <source>
        <strain evidence="2 3">OK807</strain>
    </source>
</reference>
<dbReference type="RefSeq" id="WP_072484636.1">
    <property type="nucleotide sequence ID" value="NZ_FPJO01000004.1"/>
</dbReference>
<evidence type="ECO:0000313" key="3">
    <source>
        <dbReference type="Proteomes" id="UP000181909"/>
    </source>
</evidence>
<accession>A0A1K1Y192</accession>